<name>A0A7S0PQY8_MICPS</name>
<dbReference type="InterPro" id="IPR045865">
    <property type="entry name" value="ACT-like_dom_sf"/>
</dbReference>
<evidence type="ECO:0000313" key="3">
    <source>
        <dbReference type="EMBL" id="CAD8587075.1"/>
    </source>
</evidence>
<gene>
    <name evidence="3" type="ORF">MSP1404_LOCUS5811</name>
</gene>
<sequence length="562" mass="61897">MQQARALLPPTRTDPRPAPPSSARRSEKTKWGAARLTTRASPKRVPRRVRLLARASSGDGRGTGASGDAHDADKTAFTILARNSPGVLQTISSAVADAGFNIGSLNAATHPTDASLSYVTMVVAPLMRPQFSIDLGPELDDDAFAWPDYDFMSDVGPHDSRTGPTHTEREAELIADLRSLPSVRDVEIVHDIGEAELTARDALTADMWRRFFGSEDEAHAGIKTMVEKDSLDEGDAFEPLNEAPEDRNAVTALGTPDAGLLYLVHDFASYPSWDFAAHYDALARDPYVANIGIGRFRAYSKYRYFFPSPSTNVAAIATNFRDDLRMKAFSGQIEDFDPGAVVTHGGSVMGAVVEVPDPKFNQPSKYKFTGREDNVEVASDDYYEHAKKGRKFNRVTPAMASEPAFNEIVHRFCNYVRMDPRFARRPFLDVGVHVIRIKSDESVPDMRGQVVPEGMHQDGFDYIALGCLGSVNVKKDWRTYVFAGGPDGRKPDVETEEPFFSHHLGPGSMIFLDDAKCWHDADDLHQADSSKPGWMDFIVVTLAAEGNMQEKGAGMSVQYLSR</sequence>
<dbReference type="InterPro" id="IPR018724">
    <property type="entry name" value="2OG-Fe_dioxygenase"/>
</dbReference>
<dbReference type="Gene3D" id="2.60.120.620">
    <property type="entry name" value="q2cbj1_9rhob like domain"/>
    <property type="match status" value="1"/>
</dbReference>
<organism evidence="3">
    <name type="scientific">Micromonas pusilla</name>
    <name type="common">Picoplanktonic green alga</name>
    <name type="synonym">Chromulina pusilla</name>
    <dbReference type="NCBI Taxonomy" id="38833"/>
    <lineage>
        <taxon>Eukaryota</taxon>
        <taxon>Viridiplantae</taxon>
        <taxon>Chlorophyta</taxon>
        <taxon>Mamiellophyceae</taxon>
        <taxon>Mamiellales</taxon>
        <taxon>Mamiellaceae</taxon>
        <taxon>Micromonas</taxon>
    </lineage>
</organism>
<reference evidence="3" key="1">
    <citation type="submission" date="2021-01" db="EMBL/GenBank/DDBJ databases">
        <authorList>
            <person name="Corre E."/>
            <person name="Pelletier E."/>
            <person name="Niang G."/>
            <person name="Scheremetjew M."/>
            <person name="Finn R."/>
            <person name="Kale V."/>
            <person name="Holt S."/>
            <person name="Cochrane G."/>
            <person name="Meng A."/>
            <person name="Brown T."/>
            <person name="Cohen L."/>
        </authorList>
    </citation>
    <scope>NUCLEOTIDE SEQUENCE</scope>
    <source>
        <strain evidence="3">CCMP494</strain>
    </source>
</reference>
<dbReference type="EMBL" id="HBEV01007568">
    <property type="protein sequence ID" value="CAD8587075.1"/>
    <property type="molecule type" value="Transcribed_RNA"/>
</dbReference>
<feature type="compositionally biased region" description="Low complexity" evidence="1">
    <location>
        <begin position="1"/>
        <end position="11"/>
    </location>
</feature>
<evidence type="ECO:0000256" key="1">
    <source>
        <dbReference type="SAM" id="MobiDB-lite"/>
    </source>
</evidence>
<dbReference type="Gene3D" id="3.30.70.260">
    <property type="match status" value="1"/>
</dbReference>
<accession>A0A7S0PQY8</accession>
<feature type="region of interest" description="Disordered" evidence="1">
    <location>
        <begin position="1"/>
        <end position="44"/>
    </location>
</feature>
<dbReference type="GO" id="GO:0051213">
    <property type="term" value="F:dioxygenase activity"/>
    <property type="evidence" value="ECO:0007669"/>
    <property type="project" value="InterPro"/>
</dbReference>
<dbReference type="InterPro" id="IPR054480">
    <property type="entry name" value="AHAS_small-like_ACT"/>
</dbReference>
<feature type="domain" description="Acetolactate synthase small subunit-like ACT" evidence="2">
    <location>
        <begin position="78"/>
        <end position="124"/>
    </location>
</feature>
<dbReference type="AlphaFoldDB" id="A0A7S0PQY8"/>
<dbReference type="Pfam" id="PF10014">
    <property type="entry name" value="2OG-Fe_Oxy_2"/>
    <property type="match status" value="1"/>
</dbReference>
<dbReference type="Pfam" id="PF22629">
    <property type="entry name" value="ACT_AHAS_ss"/>
    <property type="match status" value="1"/>
</dbReference>
<evidence type="ECO:0000259" key="2">
    <source>
        <dbReference type="Pfam" id="PF22629"/>
    </source>
</evidence>
<proteinExistence type="predicted"/>
<protein>
    <recommendedName>
        <fullName evidence="2">Acetolactate synthase small subunit-like ACT domain-containing protein</fullName>
    </recommendedName>
</protein>
<dbReference type="SUPFAM" id="SSF55021">
    <property type="entry name" value="ACT-like"/>
    <property type="match status" value="1"/>
</dbReference>